<feature type="transmembrane region" description="Helical" evidence="4">
    <location>
        <begin position="24"/>
        <end position="44"/>
    </location>
</feature>
<keyword evidence="1 3" id="KW-0807">Transducer</keyword>
<dbReference type="PANTHER" id="PTHR32089">
    <property type="entry name" value="METHYL-ACCEPTING CHEMOTAXIS PROTEIN MCPB"/>
    <property type="match status" value="1"/>
</dbReference>
<dbReference type="Proteomes" id="UP000467214">
    <property type="component" value="Unassembled WGS sequence"/>
</dbReference>
<dbReference type="InterPro" id="IPR004089">
    <property type="entry name" value="MCPsignal_dom"/>
</dbReference>
<dbReference type="PANTHER" id="PTHR32089:SF112">
    <property type="entry name" value="LYSOZYME-LIKE PROTEIN-RELATED"/>
    <property type="match status" value="1"/>
</dbReference>
<proteinExistence type="inferred from homology"/>
<keyword evidence="8" id="KW-1185">Reference proteome</keyword>
<dbReference type="PROSITE" id="PS50111">
    <property type="entry name" value="CHEMOTAXIS_TRANSDUC_2"/>
    <property type="match status" value="1"/>
</dbReference>
<dbReference type="PROSITE" id="PS50885">
    <property type="entry name" value="HAMP"/>
    <property type="match status" value="1"/>
</dbReference>
<keyword evidence="4" id="KW-0812">Transmembrane</keyword>
<dbReference type="GO" id="GO:0016020">
    <property type="term" value="C:membrane"/>
    <property type="evidence" value="ECO:0007669"/>
    <property type="project" value="InterPro"/>
</dbReference>
<dbReference type="EMBL" id="WSSB01000005">
    <property type="protein sequence ID" value="MXR36789.1"/>
    <property type="molecule type" value="Genomic_DNA"/>
</dbReference>
<evidence type="ECO:0000313" key="8">
    <source>
        <dbReference type="Proteomes" id="UP000467214"/>
    </source>
</evidence>
<evidence type="ECO:0000256" key="4">
    <source>
        <dbReference type="SAM" id="Phobius"/>
    </source>
</evidence>
<feature type="transmembrane region" description="Helical" evidence="4">
    <location>
        <begin position="50"/>
        <end position="69"/>
    </location>
</feature>
<dbReference type="Gene3D" id="1.10.287.950">
    <property type="entry name" value="Methyl-accepting chemotaxis protein"/>
    <property type="match status" value="1"/>
</dbReference>
<evidence type="ECO:0008006" key="9">
    <source>
        <dbReference type="Google" id="ProtNLM"/>
    </source>
</evidence>
<organism evidence="7 8">
    <name type="scientific">Craterilacuibacter sinensis</name>
    <dbReference type="NCBI Taxonomy" id="2686017"/>
    <lineage>
        <taxon>Bacteria</taxon>
        <taxon>Pseudomonadati</taxon>
        <taxon>Pseudomonadota</taxon>
        <taxon>Betaproteobacteria</taxon>
        <taxon>Neisseriales</taxon>
        <taxon>Neisseriaceae</taxon>
        <taxon>Craterilacuibacter</taxon>
    </lineage>
</organism>
<protein>
    <recommendedName>
        <fullName evidence="9">Methyl-accepting chemotaxis protein</fullName>
    </recommendedName>
</protein>
<dbReference type="SMART" id="SM00283">
    <property type="entry name" value="MA"/>
    <property type="match status" value="1"/>
</dbReference>
<dbReference type="GO" id="GO:0007165">
    <property type="term" value="P:signal transduction"/>
    <property type="evidence" value="ECO:0007669"/>
    <property type="project" value="UniProtKB-KW"/>
</dbReference>
<keyword evidence="4" id="KW-0472">Membrane</keyword>
<sequence length="398" mass="42337">MMCEADLEEVYRYRSVSYQLSTRFLGLQLALTAATLGVTHLTALPGALQAGAALCLALGGTLGFHALFAKPLALRMRAMSGMIRNVAEGAGDLTLRIKRDSLRHDETGLMAQWVNSLIDNLDLTLGRLLGVSRTLGHTNLRMSEHNQAAGVAASQVQSTAARTREGLQMQAVILADANRYADHVRDAMLEQNNSSRNQMQTVSERTGSIRQTVAQSASIIDSLGDSTQQISSVVGLIQDVADQTNLLALNAAIEAARAGEAGRGFAVVADEVRKLAERTRSNTEDIRCMISSVQQQAASAVASMQSGMRDLEEGLQLAEASAGENPEVQALVDGLIGIIQQLSNAGHERLHEAEEIGDVSINLGQTQAALAGSVNEARNGIDGLTLLAGKFRVSQLAR</sequence>
<feature type="domain" description="Methyl-accepting transducer" evidence="5">
    <location>
        <begin position="127"/>
        <end position="364"/>
    </location>
</feature>
<evidence type="ECO:0000256" key="2">
    <source>
        <dbReference type="ARBA" id="ARBA00029447"/>
    </source>
</evidence>
<comment type="caution">
    <text evidence="7">The sequence shown here is derived from an EMBL/GenBank/DDBJ whole genome shotgun (WGS) entry which is preliminary data.</text>
</comment>
<dbReference type="SUPFAM" id="SSF58104">
    <property type="entry name" value="Methyl-accepting chemotaxis protein (MCP) signaling domain"/>
    <property type="match status" value="1"/>
</dbReference>
<dbReference type="AlphaFoldDB" id="A0A845BKP9"/>
<evidence type="ECO:0000256" key="1">
    <source>
        <dbReference type="ARBA" id="ARBA00023224"/>
    </source>
</evidence>
<evidence type="ECO:0000313" key="7">
    <source>
        <dbReference type="EMBL" id="MXR36789.1"/>
    </source>
</evidence>
<dbReference type="Pfam" id="PF00015">
    <property type="entry name" value="MCPsignal"/>
    <property type="match status" value="1"/>
</dbReference>
<comment type="similarity">
    <text evidence="2">Belongs to the methyl-accepting chemotaxis (MCP) protein family.</text>
</comment>
<evidence type="ECO:0000259" key="6">
    <source>
        <dbReference type="PROSITE" id="PS50885"/>
    </source>
</evidence>
<gene>
    <name evidence="7" type="ORF">GQF02_07380</name>
</gene>
<name>A0A845BKP9_9NEIS</name>
<accession>A0A845BKP9</accession>
<dbReference type="InterPro" id="IPR003660">
    <property type="entry name" value="HAMP_dom"/>
</dbReference>
<reference evidence="7 8" key="1">
    <citation type="submission" date="2019-12" db="EMBL/GenBank/DDBJ databases">
        <title>Neisseriaceae gen. nov. sp. Genome sequencing and assembly.</title>
        <authorList>
            <person name="Liu Z."/>
            <person name="Li A."/>
        </authorList>
    </citation>
    <scope>NUCLEOTIDE SEQUENCE [LARGE SCALE GENOMIC DNA]</scope>
    <source>
        <strain evidence="7 8">B2N2-7</strain>
    </source>
</reference>
<evidence type="ECO:0000256" key="3">
    <source>
        <dbReference type="PROSITE-ProRule" id="PRU00284"/>
    </source>
</evidence>
<keyword evidence="4" id="KW-1133">Transmembrane helix</keyword>
<feature type="domain" description="HAMP" evidence="6">
    <location>
        <begin position="70"/>
        <end position="126"/>
    </location>
</feature>
<evidence type="ECO:0000259" key="5">
    <source>
        <dbReference type="PROSITE" id="PS50111"/>
    </source>
</evidence>